<feature type="non-terminal residue" evidence="2">
    <location>
        <position position="66"/>
    </location>
</feature>
<keyword evidence="1" id="KW-1133">Transmembrane helix</keyword>
<keyword evidence="3" id="KW-1185">Reference proteome</keyword>
<reference evidence="2 3" key="1">
    <citation type="submission" date="2020-12" db="EMBL/GenBank/DDBJ databases">
        <title>Revised draft genomes of Rhodomicrobium vannielii ATCC 17100 and Rhodomicrobium udaipurense JA643.</title>
        <authorList>
            <person name="Conners E.M."/>
            <person name="Davenport E.J."/>
            <person name="Bose A."/>
        </authorList>
    </citation>
    <scope>NUCLEOTIDE SEQUENCE [LARGE SCALE GENOMIC DNA]</scope>
    <source>
        <strain evidence="2 3">JA643</strain>
    </source>
</reference>
<keyword evidence="1" id="KW-0812">Transmembrane</keyword>
<dbReference type="RefSeq" id="WP_199502456.1">
    <property type="nucleotide sequence ID" value="NZ_JAEMUK010000075.1"/>
</dbReference>
<feature type="non-terminal residue" evidence="2">
    <location>
        <position position="1"/>
    </location>
</feature>
<evidence type="ECO:0000313" key="2">
    <source>
        <dbReference type="EMBL" id="MBJ7544168.1"/>
    </source>
</evidence>
<name>A0A8I1KLW2_9HYPH</name>
<organism evidence="2 3">
    <name type="scientific">Rhodomicrobium udaipurense</name>
    <dbReference type="NCBI Taxonomy" id="1202716"/>
    <lineage>
        <taxon>Bacteria</taxon>
        <taxon>Pseudomonadati</taxon>
        <taxon>Pseudomonadota</taxon>
        <taxon>Alphaproteobacteria</taxon>
        <taxon>Hyphomicrobiales</taxon>
        <taxon>Hyphomicrobiaceae</taxon>
        <taxon>Rhodomicrobium</taxon>
    </lineage>
</organism>
<feature type="transmembrane region" description="Helical" evidence="1">
    <location>
        <begin position="48"/>
        <end position="65"/>
    </location>
</feature>
<feature type="transmembrane region" description="Helical" evidence="1">
    <location>
        <begin position="12"/>
        <end position="36"/>
    </location>
</feature>
<evidence type="ECO:0000313" key="3">
    <source>
        <dbReference type="Proteomes" id="UP000623250"/>
    </source>
</evidence>
<gene>
    <name evidence="2" type="ORF">JDN41_11490</name>
</gene>
<dbReference type="AlphaFoldDB" id="A0A8I1KLW2"/>
<accession>A0A8I1KLW2</accession>
<sequence>AWASLVNRSLNMFALIAMGTGIAWGYSVIATLAPGLFPAALRGMEGTVAVYFEAAAVITVLVLLGQ</sequence>
<protein>
    <submittedName>
        <fullName evidence="2">Uncharacterized protein</fullName>
    </submittedName>
</protein>
<keyword evidence="1" id="KW-0472">Membrane</keyword>
<dbReference type="EMBL" id="JAEMUK010000075">
    <property type="protein sequence ID" value="MBJ7544168.1"/>
    <property type="molecule type" value="Genomic_DNA"/>
</dbReference>
<evidence type="ECO:0000256" key="1">
    <source>
        <dbReference type="SAM" id="Phobius"/>
    </source>
</evidence>
<proteinExistence type="predicted"/>
<dbReference type="Proteomes" id="UP000623250">
    <property type="component" value="Unassembled WGS sequence"/>
</dbReference>
<comment type="caution">
    <text evidence="2">The sequence shown here is derived from an EMBL/GenBank/DDBJ whole genome shotgun (WGS) entry which is preliminary data.</text>
</comment>